<proteinExistence type="inferred from homology"/>
<dbReference type="STRING" id="879212.DespoDRAFT_03255"/>
<evidence type="ECO:0000313" key="8">
    <source>
        <dbReference type="EMBL" id="EIM65035.1"/>
    </source>
</evidence>
<dbReference type="EMBL" id="CM001488">
    <property type="protein sequence ID" value="EIM65035.1"/>
    <property type="molecule type" value="Genomic_DNA"/>
</dbReference>
<name>I5B6C2_9BACT</name>
<dbReference type="InterPro" id="IPR051202">
    <property type="entry name" value="Peptidase_C40"/>
</dbReference>
<dbReference type="GO" id="GO:0008234">
    <property type="term" value="F:cysteine-type peptidase activity"/>
    <property type="evidence" value="ECO:0007669"/>
    <property type="project" value="UniProtKB-KW"/>
</dbReference>
<evidence type="ECO:0000259" key="7">
    <source>
        <dbReference type="PROSITE" id="PS51935"/>
    </source>
</evidence>
<evidence type="ECO:0000256" key="1">
    <source>
        <dbReference type="ARBA" id="ARBA00007074"/>
    </source>
</evidence>
<organism evidence="8 9">
    <name type="scientific">Desulfobacter postgatei 2ac9</name>
    <dbReference type="NCBI Taxonomy" id="879212"/>
    <lineage>
        <taxon>Bacteria</taxon>
        <taxon>Pseudomonadati</taxon>
        <taxon>Thermodesulfobacteriota</taxon>
        <taxon>Desulfobacteria</taxon>
        <taxon>Desulfobacterales</taxon>
        <taxon>Desulfobacteraceae</taxon>
        <taxon>Desulfobacter</taxon>
    </lineage>
</organism>
<dbReference type="PANTHER" id="PTHR47053">
    <property type="entry name" value="MUREIN DD-ENDOPEPTIDASE MEPH-RELATED"/>
    <property type="match status" value="1"/>
</dbReference>
<keyword evidence="6" id="KW-0472">Membrane</keyword>
<evidence type="ECO:0000256" key="5">
    <source>
        <dbReference type="SAM" id="MobiDB-lite"/>
    </source>
</evidence>
<dbReference type="Gene3D" id="3.90.1720.10">
    <property type="entry name" value="endopeptidase domain like (from Nostoc punctiforme)"/>
    <property type="match status" value="1"/>
</dbReference>
<feature type="transmembrane region" description="Helical" evidence="6">
    <location>
        <begin position="6"/>
        <end position="25"/>
    </location>
</feature>
<dbReference type="AlphaFoldDB" id="I5B6C2"/>
<dbReference type="InterPro" id="IPR038765">
    <property type="entry name" value="Papain-like_cys_pep_sf"/>
</dbReference>
<keyword evidence="2" id="KW-0645">Protease</keyword>
<evidence type="ECO:0000256" key="6">
    <source>
        <dbReference type="SAM" id="Phobius"/>
    </source>
</evidence>
<comment type="similarity">
    <text evidence="1">Belongs to the peptidase C40 family.</text>
</comment>
<accession>I5B6C2</accession>
<evidence type="ECO:0000313" key="9">
    <source>
        <dbReference type="Proteomes" id="UP000005778"/>
    </source>
</evidence>
<dbReference type="HOGENOM" id="CLU_016043_8_0_7"/>
<keyword evidence="9" id="KW-1185">Reference proteome</keyword>
<keyword evidence="3 8" id="KW-0378">Hydrolase</keyword>
<feature type="domain" description="NlpC/P60" evidence="7">
    <location>
        <begin position="54"/>
        <end position="177"/>
    </location>
</feature>
<dbReference type="GO" id="GO:0006508">
    <property type="term" value="P:proteolysis"/>
    <property type="evidence" value="ECO:0007669"/>
    <property type="project" value="UniProtKB-KW"/>
</dbReference>
<gene>
    <name evidence="8" type="ORF">DespoDRAFT_03255</name>
</gene>
<dbReference type="eggNOG" id="COG0791">
    <property type="taxonomic scope" value="Bacteria"/>
</dbReference>
<feature type="region of interest" description="Disordered" evidence="5">
    <location>
        <begin position="32"/>
        <end position="54"/>
    </location>
</feature>
<dbReference type="RefSeq" id="WP_004074810.1">
    <property type="nucleotide sequence ID" value="NZ_CM001488.1"/>
</dbReference>
<sequence>MPKFTSLIRTIAILFLAVLICFGCGKLKKGGRTNQSGLPRQSDDPEYNRSGPLSDTRQSIVQAAMTAVGTPYRWGGVSPKGFDCSGLVVYTHAKIGIHVPRTASAQFKNCTSVSRQNIKPADLVFFSVPRRRGDVHVGIYIGKGQFIHAPGRGRKVKRVSLDNIYFKHHLIKAGNFFKQDEG</sequence>
<evidence type="ECO:0000256" key="4">
    <source>
        <dbReference type="ARBA" id="ARBA00022807"/>
    </source>
</evidence>
<dbReference type="PANTHER" id="PTHR47053:SF1">
    <property type="entry name" value="MUREIN DD-ENDOPEPTIDASE MEPH-RELATED"/>
    <property type="match status" value="1"/>
</dbReference>
<evidence type="ECO:0000256" key="3">
    <source>
        <dbReference type="ARBA" id="ARBA00022801"/>
    </source>
</evidence>
<keyword evidence="6" id="KW-1133">Transmembrane helix</keyword>
<reference evidence="8 9" key="2">
    <citation type="submission" date="2012-02" db="EMBL/GenBank/DDBJ databases">
        <title>Improved High-Quality Draft sequence of Desulfobacter postgatei 2ac9.</title>
        <authorList>
            <consortium name="US DOE Joint Genome Institute"/>
            <person name="Lucas S."/>
            <person name="Han J."/>
            <person name="Lapidus A."/>
            <person name="Cheng J.-F."/>
            <person name="Goodwin L."/>
            <person name="Pitluck S."/>
            <person name="Peters L."/>
            <person name="Ovchinnikova G."/>
            <person name="Held B."/>
            <person name="Detter J.C."/>
            <person name="Han C."/>
            <person name="Tapia R."/>
            <person name="Land M."/>
            <person name="Hauser L."/>
            <person name="Kyrpides N."/>
            <person name="Ivanova N."/>
            <person name="Pagani I."/>
            <person name="Orellana R."/>
            <person name="Lovley D."/>
            <person name="Woyke T."/>
        </authorList>
    </citation>
    <scope>NUCLEOTIDE SEQUENCE [LARGE SCALE GENOMIC DNA]</scope>
    <source>
        <strain evidence="8 9">2ac9</strain>
    </source>
</reference>
<dbReference type="MEROPS" id="C40.006"/>
<dbReference type="InterPro" id="IPR000064">
    <property type="entry name" value="NLP_P60_dom"/>
</dbReference>
<keyword evidence="4" id="KW-0788">Thiol protease</keyword>
<reference evidence="8 9" key="1">
    <citation type="submission" date="2011-09" db="EMBL/GenBank/DDBJ databases">
        <authorList>
            <consortium name="US DOE Joint Genome Institute (JGI-PGF)"/>
            <person name="Lucas S."/>
            <person name="Han J."/>
            <person name="Lapidus A."/>
            <person name="Cheng J.-F."/>
            <person name="Goodwin L."/>
            <person name="Pitluck S."/>
            <person name="Peters L."/>
            <person name="Land M.L."/>
            <person name="Hauser L."/>
            <person name="Orellana R."/>
            <person name="Lovley D."/>
            <person name="Woyke T.J."/>
        </authorList>
    </citation>
    <scope>NUCLEOTIDE SEQUENCE [LARGE SCALE GENOMIC DNA]</scope>
    <source>
        <strain evidence="8 9">2ac9</strain>
    </source>
</reference>
<dbReference type="Pfam" id="PF00877">
    <property type="entry name" value="NLPC_P60"/>
    <property type="match status" value="1"/>
</dbReference>
<dbReference type="Proteomes" id="UP000005778">
    <property type="component" value="Chromosome"/>
</dbReference>
<dbReference type="PROSITE" id="PS51935">
    <property type="entry name" value="NLPC_P60"/>
    <property type="match status" value="1"/>
</dbReference>
<evidence type="ECO:0000256" key="2">
    <source>
        <dbReference type="ARBA" id="ARBA00022670"/>
    </source>
</evidence>
<protein>
    <submittedName>
        <fullName evidence="8">Cell wall-associated hydrolase, invasion-associated protein</fullName>
    </submittedName>
</protein>
<keyword evidence="6" id="KW-0812">Transmembrane</keyword>
<dbReference type="SUPFAM" id="SSF54001">
    <property type="entry name" value="Cysteine proteinases"/>
    <property type="match status" value="1"/>
</dbReference>